<accession>A0ABS5A302</accession>
<dbReference type="Proteomes" id="UP000694460">
    <property type="component" value="Unassembled WGS sequence"/>
</dbReference>
<protein>
    <recommendedName>
        <fullName evidence="4">Cullin, a subunit of E3 ubiquitin ligase</fullName>
    </recommendedName>
</protein>
<evidence type="ECO:0000256" key="1">
    <source>
        <dbReference type="SAM" id="MobiDB-lite"/>
    </source>
</evidence>
<dbReference type="EMBL" id="JAGIOP010000002">
    <property type="protein sequence ID" value="MBP2456139.1"/>
    <property type="molecule type" value="Genomic_DNA"/>
</dbReference>
<gene>
    <name evidence="2" type="ORF">JOF57_006052</name>
</gene>
<evidence type="ECO:0000313" key="2">
    <source>
        <dbReference type="EMBL" id="MBP2456139.1"/>
    </source>
</evidence>
<proteinExistence type="predicted"/>
<sequence length="355" mass="38168">MWIPSAEHRGGGGRVGLRVGGGCDTGGSGRAGVLGGLLGCAGGRPSAGAVDTGAVVDSAVIDGTDPAVVVSAQELRAWTDAEVEATTFRCCGCIVEMYPKAHRPDRRVQAHFATKPLRQHVNCTLVDDTAAAGGVIAGGPPGRLPVLRPTRLVESEDRKISGEPAAGLSPSPDRRRTSLVPVSATGDVRRRTSGSAIARSVRPFAAAFLEMSAEERRQAPIELPGVNADRYQFAFKGLPRRDIVRLPHRRVLHAQLRWTGQIADVDGIYRVELYAGEGYDPDTRRFTRPWTLAVDHRGWTSGQRNHFRDEFASVSGAARDHGLTPWAFALADQNPADLIELTLTRRSYVAFLPGQ</sequence>
<evidence type="ECO:0000313" key="3">
    <source>
        <dbReference type="Proteomes" id="UP000694460"/>
    </source>
</evidence>
<organism evidence="2 3">
    <name type="scientific">Mycolicibacterium lutetiense</name>
    <dbReference type="NCBI Taxonomy" id="1641992"/>
    <lineage>
        <taxon>Bacteria</taxon>
        <taxon>Bacillati</taxon>
        <taxon>Actinomycetota</taxon>
        <taxon>Actinomycetes</taxon>
        <taxon>Mycobacteriales</taxon>
        <taxon>Mycobacteriaceae</taxon>
        <taxon>Mycolicibacterium</taxon>
    </lineage>
</organism>
<reference evidence="2 3" key="1">
    <citation type="submission" date="2021-03" db="EMBL/GenBank/DDBJ databases">
        <title>Sequencing the genomes of 1000 actinobacteria strains.</title>
        <authorList>
            <person name="Klenk H.-P."/>
        </authorList>
    </citation>
    <scope>NUCLEOTIDE SEQUENCE [LARGE SCALE GENOMIC DNA]</scope>
    <source>
        <strain evidence="2 3">DSM 46713</strain>
    </source>
</reference>
<name>A0ABS5A302_9MYCO</name>
<keyword evidence="3" id="KW-1185">Reference proteome</keyword>
<comment type="caution">
    <text evidence="2">The sequence shown here is derived from an EMBL/GenBank/DDBJ whole genome shotgun (WGS) entry which is preliminary data.</text>
</comment>
<dbReference type="RefSeq" id="WP_234938285.1">
    <property type="nucleotide sequence ID" value="NZ_JAGIOP010000002.1"/>
</dbReference>
<feature type="region of interest" description="Disordered" evidence="1">
    <location>
        <begin position="154"/>
        <end position="179"/>
    </location>
</feature>
<evidence type="ECO:0008006" key="4">
    <source>
        <dbReference type="Google" id="ProtNLM"/>
    </source>
</evidence>